<sequence length="775" mass="84082">MQNALAPTYASQVPAGPAQLSAHPLSQDIVRPISLRDLLRIAERYRKMIIAIVATITLGVLFQQLISPTIYQATSHAQVELIDEVGTNQADISSRNAQRVANAVRLHRSRASASRLIDDLALLRNSDFARELGGFDLPEQELRQAAINKVIDMVSVTSEPNSDLLQITVSSRSPELAAEIANQLPVSVGTVRNETSERRREELLASLEEEMETRGETAREAAQRVADFRAENRMLVGAGGAEDMAQVNRIAAQAASASAMRAGSAARSGGVASASTMSSSANATSAAVQTLERQRAELVSEQSKLATSFGPNHPDMVRVSSQLATVDQNLATERARAQSAADEVNAANAARMRQLAQSEASRDAATAARLAGIASQLEGAAYRNVENSVALEQLVRESTLADQAYSAIADRVEQIRSQMQLEGVSTTIVSSAVPDYDAVAPAPLKMTLFALIGSIVIAFLAAFVREFLDDRLRTAKEVRRNFALPTFGMLPALPDGSLADDPNESPVIEDPQSLFAEVARSAYTDVRMLRERNGSQVVLVTSPLPGDGKSTVSLTLAAASVAAGDRAVVLDLDLRKRGILQKLQNNAEAPDLLDIFTGQVDLDSAFPIGIENFDEDHASFVEDIEPGHITLLSTRRPVDDPAALLSSRRLTQLIDELRERFDFIVINAPATLAVRDARAMGQFADHTLMVSRWGRTTSEQMNAALELLGQSVNAVIFDHVDYAEHARRRYGDSVQFYVDSSDYYSDDFEQPQSFTRFKRFLNQLRGGLRPSVEAG</sequence>
<dbReference type="SUPFAM" id="SSF52540">
    <property type="entry name" value="P-loop containing nucleoside triphosphate hydrolases"/>
    <property type="match status" value="1"/>
</dbReference>
<proteinExistence type="predicted"/>
<dbReference type="InterPro" id="IPR027417">
    <property type="entry name" value="P-loop_NTPase"/>
</dbReference>
<evidence type="ECO:0000256" key="3">
    <source>
        <dbReference type="SAM" id="Coils"/>
    </source>
</evidence>
<dbReference type="InterPro" id="IPR005702">
    <property type="entry name" value="Wzc-like_C"/>
</dbReference>
<keyword evidence="4" id="KW-1133">Transmembrane helix</keyword>
<reference evidence="5 6" key="1">
    <citation type="submission" date="2021-08" db="EMBL/GenBank/DDBJ databases">
        <title>Comparative Genomics Analysis of the Genus Qipengyuania Reveals Extensive Genetic Diversity and Metabolic Versatility, Including the Description of Fifteen Novel Species.</title>
        <authorList>
            <person name="Liu Y."/>
        </authorList>
    </citation>
    <scope>NUCLEOTIDE SEQUENCE [LARGE SCALE GENOMIC DNA]</scope>
    <source>
        <strain evidence="5 6">1NDW3</strain>
    </source>
</reference>
<evidence type="ECO:0000313" key="6">
    <source>
        <dbReference type="Proteomes" id="UP000824300"/>
    </source>
</evidence>
<evidence type="ECO:0000313" key="5">
    <source>
        <dbReference type="EMBL" id="QZD93065.1"/>
    </source>
</evidence>
<evidence type="ECO:0000256" key="1">
    <source>
        <dbReference type="ARBA" id="ARBA00022741"/>
    </source>
</evidence>
<dbReference type="CDD" id="cd05387">
    <property type="entry name" value="BY-kinase"/>
    <property type="match status" value="1"/>
</dbReference>
<dbReference type="EMBL" id="CP081296">
    <property type="protein sequence ID" value="QZD93065.1"/>
    <property type="molecule type" value="Genomic_DNA"/>
</dbReference>
<dbReference type="RefSeq" id="WP_221428754.1">
    <property type="nucleotide sequence ID" value="NZ_CP081296.1"/>
</dbReference>
<keyword evidence="2" id="KW-0067">ATP-binding</keyword>
<dbReference type="PANTHER" id="PTHR32309:SF13">
    <property type="entry name" value="FERRIC ENTEROBACTIN TRANSPORT PROTEIN FEPE"/>
    <property type="match status" value="1"/>
</dbReference>
<keyword evidence="6" id="KW-1185">Reference proteome</keyword>
<accession>A0ABX8ZVQ2</accession>
<dbReference type="Gene3D" id="3.40.50.300">
    <property type="entry name" value="P-loop containing nucleotide triphosphate hydrolases"/>
    <property type="match status" value="1"/>
</dbReference>
<keyword evidence="4" id="KW-0472">Membrane</keyword>
<dbReference type="Pfam" id="PF09140">
    <property type="entry name" value="MipZ"/>
    <property type="match status" value="1"/>
</dbReference>
<protein>
    <submittedName>
        <fullName evidence="5">Succinoglycan biosynthesis protein exop</fullName>
    </submittedName>
</protein>
<dbReference type="Proteomes" id="UP000824300">
    <property type="component" value="Chromosome"/>
</dbReference>
<keyword evidence="4" id="KW-0812">Transmembrane</keyword>
<feature type="transmembrane region" description="Helical" evidence="4">
    <location>
        <begin position="48"/>
        <end position="66"/>
    </location>
</feature>
<feature type="transmembrane region" description="Helical" evidence="4">
    <location>
        <begin position="446"/>
        <end position="464"/>
    </location>
</feature>
<dbReference type="InterPro" id="IPR015223">
    <property type="entry name" value="MipZ"/>
</dbReference>
<keyword evidence="1" id="KW-0547">Nucleotide-binding</keyword>
<organism evidence="5 6">
    <name type="scientific">Qipengyuania xiapuensis</name>
    <dbReference type="NCBI Taxonomy" id="2867236"/>
    <lineage>
        <taxon>Bacteria</taxon>
        <taxon>Pseudomonadati</taxon>
        <taxon>Pseudomonadota</taxon>
        <taxon>Alphaproteobacteria</taxon>
        <taxon>Sphingomonadales</taxon>
        <taxon>Erythrobacteraceae</taxon>
        <taxon>Qipengyuania</taxon>
    </lineage>
</organism>
<name>A0ABX8ZVQ2_9SPHN</name>
<keyword evidence="3" id="KW-0175">Coiled coil</keyword>
<dbReference type="PANTHER" id="PTHR32309">
    <property type="entry name" value="TYROSINE-PROTEIN KINASE"/>
    <property type="match status" value="1"/>
</dbReference>
<feature type="coiled-coil region" evidence="3">
    <location>
        <begin position="193"/>
        <end position="224"/>
    </location>
</feature>
<evidence type="ECO:0000256" key="2">
    <source>
        <dbReference type="ARBA" id="ARBA00022840"/>
    </source>
</evidence>
<dbReference type="InterPro" id="IPR050445">
    <property type="entry name" value="Bact_polysacc_biosynth/exp"/>
</dbReference>
<gene>
    <name evidence="5" type="ORF">K3162_03240</name>
</gene>
<evidence type="ECO:0000256" key="4">
    <source>
        <dbReference type="SAM" id="Phobius"/>
    </source>
</evidence>